<accession>A0A923NH29</accession>
<dbReference type="Proteomes" id="UP000602647">
    <property type="component" value="Unassembled WGS sequence"/>
</dbReference>
<feature type="transmembrane region" description="Helical" evidence="1">
    <location>
        <begin position="53"/>
        <end position="76"/>
    </location>
</feature>
<protein>
    <submittedName>
        <fullName evidence="2">Uncharacterized protein</fullName>
    </submittedName>
</protein>
<keyword evidence="3" id="KW-1185">Reference proteome</keyword>
<reference evidence="2" key="1">
    <citation type="submission" date="2020-08" db="EMBL/GenBank/DDBJ databases">
        <title>Genome public.</title>
        <authorList>
            <person name="Liu C."/>
            <person name="Sun Q."/>
        </authorList>
    </citation>
    <scope>NUCLEOTIDE SEQUENCE</scope>
    <source>
        <strain evidence="2">BX12</strain>
    </source>
</reference>
<dbReference type="AlphaFoldDB" id="A0A923NH29"/>
<evidence type="ECO:0000313" key="3">
    <source>
        <dbReference type="Proteomes" id="UP000602647"/>
    </source>
</evidence>
<keyword evidence="1" id="KW-0812">Transmembrane</keyword>
<dbReference type="RefSeq" id="WP_187301481.1">
    <property type="nucleotide sequence ID" value="NZ_JACRYT010000001.1"/>
</dbReference>
<organism evidence="2 3">
    <name type="scientific">Zhenpiania hominis</name>
    <dbReference type="NCBI Taxonomy" id="2763644"/>
    <lineage>
        <taxon>Bacteria</taxon>
        <taxon>Bacillati</taxon>
        <taxon>Bacillota</taxon>
        <taxon>Clostridia</taxon>
        <taxon>Peptostreptococcales</taxon>
        <taxon>Anaerovoracaceae</taxon>
        <taxon>Zhenpiania</taxon>
    </lineage>
</organism>
<sequence>MGKYEKAARTIREKQDFQKEQQRLHAKYEDESAQVVIKETSNMAKFTVKTLSSLLRILTGVLLLCLSAIGILSLVYPQTREPLLVTLHGIFQEIFGMLE</sequence>
<evidence type="ECO:0000256" key="1">
    <source>
        <dbReference type="SAM" id="Phobius"/>
    </source>
</evidence>
<proteinExistence type="predicted"/>
<comment type="caution">
    <text evidence="2">The sequence shown here is derived from an EMBL/GenBank/DDBJ whole genome shotgun (WGS) entry which is preliminary data.</text>
</comment>
<dbReference type="EMBL" id="JACRYT010000001">
    <property type="protein sequence ID" value="MBC6678279.1"/>
    <property type="molecule type" value="Genomic_DNA"/>
</dbReference>
<keyword evidence="1" id="KW-0472">Membrane</keyword>
<gene>
    <name evidence="2" type="ORF">H9L42_00345</name>
</gene>
<evidence type="ECO:0000313" key="2">
    <source>
        <dbReference type="EMBL" id="MBC6678279.1"/>
    </source>
</evidence>
<name>A0A923NH29_9FIRM</name>
<keyword evidence="1" id="KW-1133">Transmembrane helix</keyword>